<evidence type="ECO:0000256" key="4">
    <source>
        <dbReference type="ARBA" id="ARBA00014872"/>
    </source>
</evidence>
<evidence type="ECO:0000256" key="8">
    <source>
        <dbReference type="ARBA" id="ARBA00023163"/>
    </source>
</evidence>
<keyword evidence="11" id="KW-1185">Reference proteome</keyword>
<comment type="subcellular location">
    <subcellularLocation>
        <location evidence="2">Cytoplasm</location>
    </subcellularLocation>
    <subcellularLocation>
        <location evidence="1">Nucleus</location>
    </subcellularLocation>
</comment>
<accession>A0ABD2QCN7</accession>
<dbReference type="PANTHER" id="PTHR15975:SF0">
    <property type="entry name" value="CCR4-NOT TRANSCRIPTION COMPLEX SUBUNIT 11"/>
    <property type="match status" value="1"/>
</dbReference>
<comment type="caution">
    <text evidence="10">The sequence shown here is derived from an EMBL/GenBank/DDBJ whole genome shotgun (WGS) entry which is preliminary data.</text>
</comment>
<comment type="similarity">
    <text evidence="3">Belongs to the CNOT11 family.</text>
</comment>
<evidence type="ECO:0000256" key="7">
    <source>
        <dbReference type="ARBA" id="ARBA00023158"/>
    </source>
</evidence>
<dbReference type="PANTHER" id="PTHR15975">
    <property type="entry name" value="CCR4-NOT TRANSCRIPTION COMPLEX SUBUNIT 11"/>
    <property type="match status" value="1"/>
</dbReference>
<evidence type="ECO:0000256" key="5">
    <source>
        <dbReference type="ARBA" id="ARBA00022490"/>
    </source>
</evidence>
<dbReference type="Pfam" id="PF10155">
    <property type="entry name" value="CNOT11"/>
    <property type="match status" value="1"/>
</dbReference>
<evidence type="ECO:0000256" key="3">
    <source>
        <dbReference type="ARBA" id="ARBA00008030"/>
    </source>
</evidence>
<proteinExistence type="inferred from homology"/>
<evidence type="ECO:0000256" key="9">
    <source>
        <dbReference type="ARBA" id="ARBA00023242"/>
    </source>
</evidence>
<evidence type="ECO:0000256" key="6">
    <source>
        <dbReference type="ARBA" id="ARBA00023015"/>
    </source>
</evidence>
<dbReference type="GO" id="GO:0031047">
    <property type="term" value="P:regulatory ncRNA-mediated gene silencing"/>
    <property type="evidence" value="ECO:0007669"/>
    <property type="project" value="UniProtKB-KW"/>
</dbReference>
<keyword evidence="8" id="KW-0804">Transcription</keyword>
<gene>
    <name evidence="10" type="primary">MSH4_2</name>
    <name evidence="10" type="ORF">Ciccas_004054</name>
</gene>
<keyword evidence="5" id="KW-0963">Cytoplasm</keyword>
<protein>
    <recommendedName>
        <fullName evidence="4">CCR4-NOT transcription complex subunit 11</fullName>
    </recommendedName>
</protein>
<dbReference type="AlphaFoldDB" id="A0ABD2QCN7"/>
<evidence type="ECO:0000313" key="11">
    <source>
        <dbReference type="Proteomes" id="UP001626550"/>
    </source>
</evidence>
<evidence type="ECO:0000256" key="2">
    <source>
        <dbReference type="ARBA" id="ARBA00004496"/>
    </source>
</evidence>
<keyword evidence="6" id="KW-0805">Transcription regulation</keyword>
<dbReference type="InterPro" id="IPR019312">
    <property type="entry name" value="CNOT11"/>
</dbReference>
<dbReference type="EMBL" id="JBJKFK010000404">
    <property type="protein sequence ID" value="KAL3317284.1"/>
    <property type="molecule type" value="Genomic_DNA"/>
</dbReference>
<evidence type="ECO:0000256" key="1">
    <source>
        <dbReference type="ARBA" id="ARBA00004123"/>
    </source>
</evidence>
<dbReference type="GO" id="GO:0005634">
    <property type="term" value="C:nucleus"/>
    <property type="evidence" value="ECO:0007669"/>
    <property type="project" value="UniProtKB-SubCell"/>
</dbReference>
<keyword evidence="7" id="KW-0943">RNA-mediated gene silencing</keyword>
<dbReference type="GO" id="GO:0005737">
    <property type="term" value="C:cytoplasm"/>
    <property type="evidence" value="ECO:0007669"/>
    <property type="project" value="UniProtKB-SubCell"/>
</dbReference>
<name>A0ABD2QCN7_9PLAT</name>
<evidence type="ECO:0000313" key="10">
    <source>
        <dbReference type="EMBL" id="KAL3317284.1"/>
    </source>
</evidence>
<dbReference type="Proteomes" id="UP001626550">
    <property type="component" value="Unassembled WGS sequence"/>
</dbReference>
<keyword evidence="9" id="KW-0539">Nucleus</keyword>
<reference evidence="10 11" key="1">
    <citation type="submission" date="2024-11" db="EMBL/GenBank/DDBJ databases">
        <title>Adaptive evolution of stress response genes in parasites aligns with host niche diversity.</title>
        <authorList>
            <person name="Hahn C."/>
            <person name="Resl P."/>
        </authorList>
    </citation>
    <scope>NUCLEOTIDE SEQUENCE [LARGE SCALE GENOMIC DNA]</scope>
    <source>
        <strain evidence="10">EGGRZ-B1_66</strain>
        <tissue evidence="10">Body</tissue>
    </source>
</reference>
<sequence>MNGTLKPRFLRVPPPMMPLVMPTLYEPIERTFDLNDPDFDPFKNSLHVPMLEETIWLNPLTIEHEFHFDSTLGCFTTDSELKQLLELAYTSTLNINHQRTLARAIEEDPDALRELAQEPSEFSKLVDNNSLIAIEVLKQFVETNKIDDYLASLAEMEVTLNLMEVVNRLALLMQLPIEFTRVFVNKCINACYSIEDKYMKGRLVRMVCLLFQALIRNNNALQENENLLSEILNFSTEYTDTQTGSSLYKMLRTLENTKRPNSKPLPK</sequence>
<organism evidence="10 11">
    <name type="scientific">Cichlidogyrus casuarinus</name>
    <dbReference type="NCBI Taxonomy" id="1844966"/>
    <lineage>
        <taxon>Eukaryota</taxon>
        <taxon>Metazoa</taxon>
        <taxon>Spiralia</taxon>
        <taxon>Lophotrochozoa</taxon>
        <taxon>Platyhelminthes</taxon>
        <taxon>Monogenea</taxon>
        <taxon>Monopisthocotylea</taxon>
        <taxon>Dactylogyridea</taxon>
        <taxon>Ancyrocephalidae</taxon>
        <taxon>Cichlidogyrus</taxon>
    </lineage>
</organism>